<gene>
    <name evidence="2" type="ORF">HNQ99_001657</name>
</gene>
<feature type="transmembrane region" description="Helical" evidence="1">
    <location>
        <begin position="51"/>
        <end position="71"/>
    </location>
</feature>
<evidence type="ECO:0000256" key="1">
    <source>
        <dbReference type="SAM" id="Phobius"/>
    </source>
</evidence>
<dbReference type="AlphaFoldDB" id="A0A840HT47"/>
<keyword evidence="1" id="KW-0472">Membrane</keyword>
<dbReference type="Proteomes" id="UP000575068">
    <property type="component" value="Unassembled WGS sequence"/>
</dbReference>
<feature type="transmembrane region" description="Helical" evidence="1">
    <location>
        <begin position="24"/>
        <end position="44"/>
    </location>
</feature>
<evidence type="ECO:0000313" key="3">
    <source>
        <dbReference type="Proteomes" id="UP000575068"/>
    </source>
</evidence>
<organism evidence="2 3">
    <name type="scientific">Rhizorhapis suberifaciens</name>
    <name type="common">corky root of lettuce</name>
    <dbReference type="NCBI Taxonomy" id="13656"/>
    <lineage>
        <taxon>Bacteria</taxon>
        <taxon>Pseudomonadati</taxon>
        <taxon>Pseudomonadota</taxon>
        <taxon>Alphaproteobacteria</taxon>
        <taxon>Sphingomonadales</taxon>
        <taxon>Sphingomonadaceae</taxon>
        <taxon>Rhizorhapis</taxon>
    </lineage>
</organism>
<keyword evidence="1" id="KW-0812">Transmembrane</keyword>
<comment type="caution">
    <text evidence="2">The sequence shown here is derived from an EMBL/GenBank/DDBJ whole genome shotgun (WGS) entry which is preliminary data.</text>
</comment>
<keyword evidence="3" id="KW-1185">Reference proteome</keyword>
<evidence type="ECO:0000313" key="2">
    <source>
        <dbReference type="EMBL" id="MBB4641352.1"/>
    </source>
</evidence>
<proteinExistence type="predicted"/>
<name>A0A840HT47_9SPHN</name>
<dbReference type="EMBL" id="JACHOV010000005">
    <property type="protein sequence ID" value="MBB4641352.1"/>
    <property type="molecule type" value="Genomic_DNA"/>
</dbReference>
<reference evidence="2 3" key="1">
    <citation type="submission" date="2020-08" db="EMBL/GenBank/DDBJ databases">
        <title>Genomic Encyclopedia of Type Strains, Phase IV (KMG-IV): sequencing the most valuable type-strain genomes for metagenomic binning, comparative biology and taxonomic classification.</title>
        <authorList>
            <person name="Goeker M."/>
        </authorList>
    </citation>
    <scope>NUCLEOTIDE SEQUENCE [LARGE SCALE GENOMIC DNA]</scope>
    <source>
        <strain evidence="2 3">DSM 7465</strain>
    </source>
</reference>
<sequence>MRSLDALCINDGSNRPYREAALDLFLFGAGLLYLLLQLVSLLVLRGRWRTAAWACAGIMALAIIIGLLGGYSGSDMAPLWIVVAIPILAVVLAILLVVRGIIKLAE</sequence>
<accession>A0A840HT47</accession>
<keyword evidence="1" id="KW-1133">Transmembrane helix</keyword>
<feature type="transmembrane region" description="Helical" evidence="1">
    <location>
        <begin position="77"/>
        <end position="98"/>
    </location>
</feature>
<protein>
    <submittedName>
        <fullName evidence="2">Peptidoglycan/LPS O-acetylase OafA/YrhL</fullName>
    </submittedName>
</protein>